<evidence type="ECO:0000313" key="1">
    <source>
        <dbReference type="EMBL" id="OGN01404.1"/>
    </source>
</evidence>
<dbReference type="Proteomes" id="UP000177117">
    <property type="component" value="Unassembled WGS sequence"/>
</dbReference>
<comment type="caution">
    <text evidence="1">The sequence shown here is derived from an EMBL/GenBank/DDBJ whole genome shotgun (WGS) entry which is preliminary data.</text>
</comment>
<name>A0A1F8EKM4_9BACT</name>
<gene>
    <name evidence="1" type="ORF">A2650_00785</name>
</gene>
<dbReference type="Pfam" id="PF04350">
    <property type="entry name" value="PilO"/>
    <property type="match status" value="1"/>
</dbReference>
<dbReference type="InterPro" id="IPR007445">
    <property type="entry name" value="PilO"/>
</dbReference>
<organism evidence="1 2">
    <name type="scientific">Candidatus Yanofskybacteria bacterium RIFCSPHIGHO2_01_FULL_41_53</name>
    <dbReference type="NCBI Taxonomy" id="1802663"/>
    <lineage>
        <taxon>Bacteria</taxon>
        <taxon>Candidatus Yanofskyibacteriota</taxon>
    </lineage>
</organism>
<dbReference type="EMBL" id="MGJD01000006">
    <property type="protein sequence ID" value="OGN01404.1"/>
    <property type="molecule type" value="Genomic_DNA"/>
</dbReference>
<sequence>MVQSIKNLIAATLVAISGFLLWTQILPIYELTSSLKPKITERLEFLKTRIELTAKIESLKKERDNRHAEFQRLAIVVPETKSLPELISMLEKMFSQTGNILSGFTIGEVTNEKSLKNIFLDISSSGSYESVLNILNAIENSLRLFDITFLSISEDSGPSNNNRLDFQIKGYIYWLSKEDDSLKK</sequence>
<evidence type="ECO:0008006" key="3">
    <source>
        <dbReference type="Google" id="ProtNLM"/>
    </source>
</evidence>
<dbReference type="Gene3D" id="3.30.70.60">
    <property type="match status" value="1"/>
</dbReference>
<reference evidence="1 2" key="1">
    <citation type="journal article" date="2016" name="Nat. Commun.">
        <title>Thousands of microbial genomes shed light on interconnected biogeochemical processes in an aquifer system.</title>
        <authorList>
            <person name="Anantharaman K."/>
            <person name="Brown C.T."/>
            <person name="Hug L.A."/>
            <person name="Sharon I."/>
            <person name="Castelle C.J."/>
            <person name="Probst A.J."/>
            <person name="Thomas B.C."/>
            <person name="Singh A."/>
            <person name="Wilkins M.J."/>
            <person name="Karaoz U."/>
            <person name="Brodie E.L."/>
            <person name="Williams K.H."/>
            <person name="Hubbard S.S."/>
            <person name="Banfield J.F."/>
        </authorList>
    </citation>
    <scope>NUCLEOTIDE SEQUENCE [LARGE SCALE GENOMIC DNA]</scope>
</reference>
<dbReference type="GO" id="GO:0043683">
    <property type="term" value="P:type IV pilus assembly"/>
    <property type="evidence" value="ECO:0007669"/>
    <property type="project" value="InterPro"/>
</dbReference>
<dbReference type="InterPro" id="IPR014717">
    <property type="entry name" value="Transl_elong_EF1B/ribsomal_bS6"/>
</dbReference>
<proteinExistence type="predicted"/>
<dbReference type="AlphaFoldDB" id="A0A1F8EKM4"/>
<evidence type="ECO:0000313" key="2">
    <source>
        <dbReference type="Proteomes" id="UP000177117"/>
    </source>
</evidence>
<dbReference type="GO" id="GO:0043107">
    <property type="term" value="P:type IV pilus-dependent motility"/>
    <property type="evidence" value="ECO:0007669"/>
    <property type="project" value="InterPro"/>
</dbReference>
<accession>A0A1F8EKM4</accession>
<protein>
    <recommendedName>
        <fullName evidence="3">Type 4 fimbrial biogenesis protein PilO</fullName>
    </recommendedName>
</protein>